<feature type="domain" description="PPM-type phosphatase" evidence="3">
    <location>
        <begin position="152"/>
        <end position="282"/>
    </location>
</feature>
<feature type="region of interest" description="Disordered" evidence="1">
    <location>
        <begin position="77"/>
        <end position="97"/>
    </location>
</feature>
<feature type="transmembrane region" description="Helical" evidence="2">
    <location>
        <begin position="6"/>
        <end position="24"/>
    </location>
</feature>
<keyword evidence="2" id="KW-0812">Transmembrane</keyword>
<evidence type="ECO:0000259" key="3">
    <source>
        <dbReference type="Pfam" id="PF13672"/>
    </source>
</evidence>
<organism evidence="4 5">
    <name type="scientific">Sphaerisporangium album</name>
    <dbReference type="NCBI Taxonomy" id="509200"/>
    <lineage>
        <taxon>Bacteria</taxon>
        <taxon>Bacillati</taxon>
        <taxon>Actinomycetota</taxon>
        <taxon>Actinomycetes</taxon>
        <taxon>Streptosporangiales</taxon>
        <taxon>Streptosporangiaceae</taxon>
        <taxon>Sphaerisporangium</taxon>
    </lineage>
</organism>
<name>A0A367FBZ1_9ACTN</name>
<proteinExistence type="predicted"/>
<dbReference type="InterPro" id="IPR001932">
    <property type="entry name" value="PPM-type_phosphatase-like_dom"/>
</dbReference>
<dbReference type="RefSeq" id="WP_114031416.1">
    <property type="nucleotide sequence ID" value="NZ_QOIL01000015.1"/>
</dbReference>
<accession>A0A367FBZ1</accession>
<evidence type="ECO:0000256" key="1">
    <source>
        <dbReference type="SAM" id="MobiDB-lite"/>
    </source>
</evidence>
<dbReference type="Pfam" id="PF13672">
    <property type="entry name" value="PP2C_2"/>
    <property type="match status" value="1"/>
</dbReference>
<evidence type="ECO:0000313" key="4">
    <source>
        <dbReference type="EMBL" id="RCG27893.1"/>
    </source>
</evidence>
<reference evidence="4 5" key="1">
    <citation type="submission" date="2018-06" db="EMBL/GenBank/DDBJ databases">
        <title>Sphaerisporangium craniellae sp. nov., isolated from a marine sponge in the South China Sea.</title>
        <authorList>
            <person name="Li L."/>
        </authorList>
    </citation>
    <scope>NUCLEOTIDE SEQUENCE [LARGE SCALE GENOMIC DNA]</scope>
    <source>
        <strain evidence="4 5">CCTCC AA 208026</strain>
    </source>
</reference>
<dbReference type="Proteomes" id="UP000253094">
    <property type="component" value="Unassembled WGS sequence"/>
</dbReference>
<keyword evidence="2" id="KW-0472">Membrane</keyword>
<sequence length="370" mass="40118">MEFFSIVVWIVLSAALVTCVVLWGKVRDLRGRLPATVKPQVRYVDRPVEVVKRVDRPVEVVKYVDRPVEVIRYVEREEEPETPPGAEHLADPEALPDVPDAVPDSVVDGARFGRLTVRAASVRGEHARQNAQLRKQTVSLAVLELFDPPVLLSALAAGRPNSRRSQVGAAQVCRSVQHRLSEAAPDLDAAWRAAVTGAPDASGLLDRLLGDVALRLVDPLTEAARRRALGPEDIATDLTCLLTRLGDGQRREHLAFGIGAGSVTVLRTDGTLAPAYGPEEGGPERTKELLPMHPGALRWDRFSTTAGEVAVACTASTARLLSGPRFAERIAPEWLDGPPALIRFLGGLAVPEPQSRGDRSMVGLWEKKAR</sequence>
<evidence type="ECO:0000256" key="2">
    <source>
        <dbReference type="SAM" id="Phobius"/>
    </source>
</evidence>
<evidence type="ECO:0000313" key="5">
    <source>
        <dbReference type="Proteomes" id="UP000253094"/>
    </source>
</evidence>
<gene>
    <name evidence="4" type="ORF">DQ384_25565</name>
</gene>
<dbReference type="EMBL" id="QOIL01000015">
    <property type="protein sequence ID" value="RCG27893.1"/>
    <property type="molecule type" value="Genomic_DNA"/>
</dbReference>
<keyword evidence="2" id="KW-1133">Transmembrane helix</keyword>
<dbReference type="AlphaFoldDB" id="A0A367FBZ1"/>
<keyword evidence="5" id="KW-1185">Reference proteome</keyword>
<protein>
    <recommendedName>
        <fullName evidence="3">PPM-type phosphatase domain-containing protein</fullName>
    </recommendedName>
</protein>
<dbReference type="OrthoDB" id="4223503at2"/>
<comment type="caution">
    <text evidence="4">The sequence shown here is derived from an EMBL/GenBank/DDBJ whole genome shotgun (WGS) entry which is preliminary data.</text>
</comment>